<accession>A0ABV1KSH1</accession>
<dbReference type="SMART" id="SM00448">
    <property type="entry name" value="REC"/>
    <property type="match status" value="1"/>
</dbReference>
<keyword evidence="5" id="KW-1185">Reference proteome</keyword>
<keyword evidence="1" id="KW-0597">Phosphoprotein</keyword>
<dbReference type="CDD" id="cd01949">
    <property type="entry name" value="GGDEF"/>
    <property type="match status" value="1"/>
</dbReference>
<dbReference type="InterPro" id="IPR001789">
    <property type="entry name" value="Sig_transdc_resp-reg_receiver"/>
</dbReference>
<reference evidence="4 5" key="1">
    <citation type="journal article" date="2023" name="Genome Announc.">
        <title>Pan-Genome Analyses of the Genus Cohnella and Proposal of the Novel Species Cohnella silvisoli sp. nov., Isolated from Forest Soil.</title>
        <authorList>
            <person name="Wang C."/>
            <person name="Mao L."/>
            <person name="Bao G."/>
            <person name="Zhu H."/>
        </authorList>
    </citation>
    <scope>NUCLEOTIDE SEQUENCE [LARGE SCALE GENOMIC DNA]</scope>
    <source>
        <strain evidence="4 5">NL03-T5-1</strain>
    </source>
</reference>
<dbReference type="InterPro" id="IPR043128">
    <property type="entry name" value="Rev_trsase/Diguanyl_cyclase"/>
</dbReference>
<evidence type="ECO:0000256" key="1">
    <source>
        <dbReference type="PROSITE-ProRule" id="PRU00169"/>
    </source>
</evidence>
<name>A0ABV1KSH1_9BACL</name>
<organism evidence="4 5">
    <name type="scientific">Cohnella silvisoli</name>
    <dbReference type="NCBI Taxonomy" id="2873699"/>
    <lineage>
        <taxon>Bacteria</taxon>
        <taxon>Bacillati</taxon>
        <taxon>Bacillota</taxon>
        <taxon>Bacilli</taxon>
        <taxon>Bacillales</taxon>
        <taxon>Paenibacillaceae</taxon>
        <taxon>Cohnella</taxon>
    </lineage>
</organism>
<dbReference type="PROSITE" id="PS50887">
    <property type="entry name" value="GGDEF"/>
    <property type="match status" value="1"/>
</dbReference>
<proteinExistence type="predicted"/>
<dbReference type="SUPFAM" id="SSF55073">
    <property type="entry name" value="Nucleotide cyclase"/>
    <property type="match status" value="1"/>
</dbReference>
<dbReference type="Pfam" id="PF00990">
    <property type="entry name" value="GGDEF"/>
    <property type="match status" value="1"/>
</dbReference>
<dbReference type="InterPro" id="IPR029787">
    <property type="entry name" value="Nucleotide_cyclase"/>
</dbReference>
<dbReference type="InterPro" id="IPR011006">
    <property type="entry name" value="CheY-like_superfamily"/>
</dbReference>
<dbReference type="PANTHER" id="PTHR45138">
    <property type="entry name" value="REGULATORY COMPONENTS OF SENSORY TRANSDUCTION SYSTEM"/>
    <property type="match status" value="1"/>
</dbReference>
<evidence type="ECO:0000259" key="2">
    <source>
        <dbReference type="PROSITE" id="PS50110"/>
    </source>
</evidence>
<dbReference type="InterPro" id="IPR000160">
    <property type="entry name" value="GGDEF_dom"/>
</dbReference>
<dbReference type="Gene3D" id="3.40.50.2300">
    <property type="match status" value="1"/>
</dbReference>
<dbReference type="SUPFAM" id="SSF52172">
    <property type="entry name" value="CheY-like"/>
    <property type="match status" value="1"/>
</dbReference>
<dbReference type="RefSeq" id="WP_232187590.1">
    <property type="nucleotide sequence ID" value="NZ_JAIOAP010000013.1"/>
</dbReference>
<evidence type="ECO:0000313" key="4">
    <source>
        <dbReference type="EMBL" id="MEQ4482422.1"/>
    </source>
</evidence>
<protein>
    <submittedName>
        <fullName evidence="4">Diguanylate cyclase</fullName>
        <ecNumber evidence="4">2.7.7.65</ecNumber>
    </submittedName>
</protein>
<dbReference type="SMART" id="SM00267">
    <property type="entry name" value="GGDEF"/>
    <property type="match status" value="1"/>
</dbReference>
<feature type="domain" description="Response regulatory" evidence="2">
    <location>
        <begin position="2"/>
        <end position="126"/>
    </location>
</feature>
<dbReference type="EMBL" id="JASKHM010000004">
    <property type="protein sequence ID" value="MEQ4482422.1"/>
    <property type="molecule type" value="Genomic_DNA"/>
</dbReference>
<feature type="domain" description="GGDEF" evidence="3">
    <location>
        <begin position="196"/>
        <end position="333"/>
    </location>
</feature>
<feature type="modified residue" description="4-aspartylphosphate" evidence="1">
    <location>
        <position position="59"/>
    </location>
</feature>
<evidence type="ECO:0000313" key="5">
    <source>
        <dbReference type="Proteomes" id="UP001493487"/>
    </source>
</evidence>
<comment type="caution">
    <text evidence="4">The sequence shown here is derived from an EMBL/GenBank/DDBJ whole genome shotgun (WGS) entry which is preliminary data.</text>
</comment>
<dbReference type="EC" id="2.7.7.65" evidence="4"/>
<keyword evidence="4" id="KW-0808">Transferase</keyword>
<keyword evidence="4" id="KW-0548">Nucleotidyltransferase</keyword>
<sequence>MNILIIDDDEDTSLLLETILKYEGYDGIVTVNSGQAALNLLDIGGNNKDAAEVDLILLDVIMPDINGIDTCSAIKSNEEYQDVPIIMVTGDTEDDTLKKAFDAGAIDFITKPFKEVELLARIRSALRLKGEIDRRKERESELLHVTSLLGEAVSNLQKISLTDGMTGLTNRRGFDEQLISEFQRLSRKNYMNDNVEAISLILLDVDQFKQFNDIYGHVEGDHCLQQVACILMQETKRPGDTAARYGGEEFVVLLPETTGEDAMIVAERMRVAIEGLQIPHSHSKVSSFVTVSLGVSWLYPMEETSADFLVTSADQALYKAKTTGRNRVHMYSEQENLSEGLSR</sequence>
<dbReference type="PANTHER" id="PTHR45138:SF9">
    <property type="entry name" value="DIGUANYLATE CYCLASE DGCM-RELATED"/>
    <property type="match status" value="1"/>
</dbReference>
<dbReference type="Gene3D" id="3.30.70.270">
    <property type="match status" value="1"/>
</dbReference>
<dbReference type="NCBIfam" id="TIGR00254">
    <property type="entry name" value="GGDEF"/>
    <property type="match status" value="1"/>
</dbReference>
<gene>
    <name evidence="4" type="ORF">QJS35_08460</name>
</gene>
<dbReference type="InterPro" id="IPR050469">
    <property type="entry name" value="Diguanylate_Cyclase"/>
</dbReference>
<evidence type="ECO:0000259" key="3">
    <source>
        <dbReference type="PROSITE" id="PS50887"/>
    </source>
</evidence>
<dbReference type="Pfam" id="PF00072">
    <property type="entry name" value="Response_reg"/>
    <property type="match status" value="1"/>
</dbReference>
<dbReference type="GO" id="GO:0052621">
    <property type="term" value="F:diguanylate cyclase activity"/>
    <property type="evidence" value="ECO:0007669"/>
    <property type="project" value="UniProtKB-EC"/>
</dbReference>
<dbReference type="PROSITE" id="PS50110">
    <property type="entry name" value="RESPONSE_REGULATORY"/>
    <property type="match status" value="1"/>
</dbReference>
<dbReference type="Proteomes" id="UP001493487">
    <property type="component" value="Unassembled WGS sequence"/>
</dbReference>